<dbReference type="OrthoDB" id="9943677at2759"/>
<dbReference type="Proteomes" id="UP000789390">
    <property type="component" value="Unassembled WGS sequence"/>
</dbReference>
<dbReference type="GO" id="GO:0005737">
    <property type="term" value="C:cytoplasm"/>
    <property type="evidence" value="ECO:0007669"/>
    <property type="project" value="InterPro"/>
</dbReference>
<dbReference type="GO" id="GO:0016787">
    <property type="term" value="F:hydrolase activity"/>
    <property type="evidence" value="ECO:0007669"/>
    <property type="project" value="InterPro"/>
</dbReference>
<dbReference type="Pfam" id="PF09230">
    <property type="entry name" value="DFF40"/>
    <property type="match status" value="1"/>
</dbReference>
<dbReference type="Pfam" id="PF02017">
    <property type="entry name" value="CIDE-N"/>
    <property type="match status" value="1"/>
</dbReference>
<protein>
    <recommendedName>
        <fullName evidence="3">CIDE-N domain-containing protein</fullName>
    </recommendedName>
</protein>
<evidence type="ECO:0000313" key="4">
    <source>
        <dbReference type="EMBL" id="CAH0101145.1"/>
    </source>
</evidence>
<dbReference type="GO" id="GO:0004520">
    <property type="term" value="F:DNA endonuclease activity"/>
    <property type="evidence" value="ECO:0007669"/>
    <property type="project" value="InterPro"/>
</dbReference>
<dbReference type="InterPro" id="IPR044925">
    <property type="entry name" value="His-Me_finger_sf"/>
</dbReference>
<dbReference type="GO" id="GO:0005634">
    <property type="term" value="C:nucleus"/>
    <property type="evidence" value="ECO:0007669"/>
    <property type="project" value="InterPro"/>
</dbReference>
<dbReference type="PANTHER" id="PTHR13067">
    <property type="entry name" value="CASPASE-ACTIVATED DNASE"/>
    <property type="match status" value="1"/>
</dbReference>
<dbReference type="SUPFAM" id="SSF54060">
    <property type="entry name" value="His-Me finger endonucleases"/>
    <property type="match status" value="1"/>
</dbReference>
<keyword evidence="1 2" id="KW-0053">Apoptosis</keyword>
<evidence type="ECO:0000313" key="5">
    <source>
        <dbReference type="Proteomes" id="UP000789390"/>
    </source>
</evidence>
<dbReference type="AlphaFoldDB" id="A0A8J2RQS6"/>
<dbReference type="Gene3D" id="3.10.20.10">
    <property type="match status" value="1"/>
</dbReference>
<evidence type="ECO:0000256" key="2">
    <source>
        <dbReference type="PROSITE-ProRule" id="PRU00447"/>
    </source>
</evidence>
<reference evidence="4" key="1">
    <citation type="submission" date="2021-11" db="EMBL/GenBank/DDBJ databases">
        <authorList>
            <person name="Schell T."/>
        </authorList>
    </citation>
    <scope>NUCLEOTIDE SEQUENCE</scope>
    <source>
        <strain evidence="4">M5</strain>
    </source>
</reference>
<dbReference type="InterPro" id="IPR039729">
    <property type="entry name" value="DFF40"/>
</dbReference>
<evidence type="ECO:0000256" key="1">
    <source>
        <dbReference type="ARBA" id="ARBA00022703"/>
    </source>
</evidence>
<evidence type="ECO:0000259" key="3">
    <source>
        <dbReference type="PROSITE" id="PS51135"/>
    </source>
</evidence>
<dbReference type="SUPFAM" id="SSF54277">
    <property type="entry name" value="CAD &amp; PB1 domains"/>
    <property type="match status" value="1"/>
</dbReference>
<dbReference type="InterPro" id="IPR015311">
    <property type="entry name" value="DFF40_C"/>
</dbReference>
<name>A0A8J2RQS6_9CRUS</name>
<gene>
    <name evidence="4" type="ORF">DGAL_LOCUS3472</name>
</gene>
<dbReference type="SMART" id="SM00266">
    <property type="entry name" value="CAD"/>
    <property type="match status" value="1"/>
</dbReference>
<proteinExistence type="predicted"/>
<feature type="domain" description="CIDE-N" evidence="3">
    <location>
        <begin position="13"/>
        <end position="94"/>
    </location>
</feature>
<organism evidence="4 5">
    <name type="scientific">Daphnia galeata</name>
    <dbReference type="NCBI Taxonomy" id="27404"/>
    <lineage>
        <taxon>Eukaryota</taxon>
        <taxon>Metazoa</taxon>
        <taxon>Ecdysozoa</taxon>
        <taxon>Arthropoda</taxon>
        <taxon>Crustacea</taxon>
        <taxon>Branchiopoda</taxon>
        <taxon>Diplostraca</taxon>
        <taxon>Cladocera</taxon>
        <taxon>Anomopoda</taxon>
        <taxon>Daphniidae</taxon>
        <taxon>Daphnia</taxon>
    </lineage>
</organism>
<accession>A0A8J2RQS6</accession>
<dbReference type="GO" id="GO:0006309">
    <property type="term" value="P:apoptotic DNA fragmentation"/>
    <property type="evidence" value="ECO:0007669"/>
    <property type="project" value="InterPro"/>
</dbReference>
<sequence length="332" mass="38849">MEIWKKLSCCTSQKLQVKVTDEKRSRKIGLIVSSLVDLKKRANDLLKVITSSNNWDSLYIGLEDGTEVPDDDYLFSLQNNTLLIIYEVKPVQPAKKTHSAGMLQEAMDRYLKAIHDLQNFNSKEVVKFFEDNKDEKLKLTWQYVSTLSATKSHFSSISEHPEWFSGCNKLVTTKEEYFRKCAQGRIRSYLRDAKTRLSNNNLSLCPINKFKSCLEEKKYFACYFDRTDKSQDRLCDSKGQFQCQGQYNKLNCEDRHWINPYDNAESRVLFSTWNLDHVIERVKILADLCIQIRCNNECNHLKYFDLLFSRKNLKLVHKNCHVIGPHTECQIV</sequence>
<dbReference type="EMBL" id="CAKKLH010000053">
    <property type="protein sequence ID" value="CAH0101145.1"/>
    <property type="molecule type" value="Genomic_DNA"/>
</dbReference>
<dbReference type="PROSITE" id="PS51135">
    <property type="entry name" value="CIDE_N"/>
    <property type="match status" value="1"/>
</dbReference>
<comment type="caution">
    <text evidence="4">The sequence shown here is derived from an EMBL/GenBank/DDBJ whole genome shotgun (WGS) entry which is preliminary data.</text>
</comment>
<dbReference type="PANTHER" id="PTHR13067:SF2">
    <property type="entry name" value="CASPASE-ACTIVATED DNASE"/>
    <property type="match status" value="1"/>
</dbReference>
<keyword evidence="5" id="KW-1185">Reference proteome</keyword>
<dbReference type="InterPro" id="IPR003508">
    <property type="entry name" value="CIDE-N_dom"/>
</dbReference>